<dbReference type="Pfam" id="PF00196">
    <property type="entry name" value="GerE"/>
    <property type="match status" value="1"/>
</dbReference>
<dbReference type="CDD" id="cd06170">
    <property type="entry name" value="LuxR_C_like"/>
    <property type="match status" value="1"/>
</dbReference>
<gene>
    <name evidence="4" type="ORF">FKV68_04025</name>
</gene>
<name>A0A859QDU1_9HYPH</name>
<dbReference type="Gene3D" id="1.10.10.10">
    <property type="entry name" value="Winged helix-like DNA-binding domain superfamily/Winged helix DNA-binding domain"/>
    <property type="match status" value="1"/>
</dbReference>
<dbReference type="InterPro" id="IPR036693">
    <property type="entry name" value="TF_LuxR_autoind-bd_dom_sf"/>
</dbReference>
<evidence type="ECO:0000256" key="3">
    <source>
        <dbReference type="ARBA" id="ARBA00023163"/>
    </source>
</evidence>
<keyword evidence="3" id="KW-0804">Transcription</keyword>
<dbReference type="EMBL" id="CP041238">
    <property type="protein sequence ID" value="QLL60674.1"/>
    <property type="molecule type" value="Genomic_DNA"/>
</dbReference>
<dbReference type="PANTHER" id="PTHR44688:SF16">
    <property type="entry name" value="DNA-BINDING TRANSCRIPTIONAL ACTIVATOR DEVR_DOSR"/>
    <property type="match status" value="1"/>
</dbReference>
<dbReference type="AlphaFoldDB" id="A0A859QDU1"/>
<protein>
    <submittedName>
        <fullName evidence="4">Helix-turn-helix transcriptional regulator</fullName>
    </submittedName>
</protein>
<dbReference type="InterPro" id="IPR016032">
    <property type="entry name" value="Sig_transdc_resp-reg_C-effctor"/>
</dbReference>
<dbReference type="KEGG" id="emx:FKV68_04025"/>
<evidence type="ECO:0000256" key="1">
    <source>
        <dbReference type="ARBA" id="ARBA00023015"/>
    </source>
</evidence>
<accession>A0A859QDU1</accession>
<keyword evidence="1" id="KW-0805">Transcription regulation</keyword>
<keyword evidence="2" id="KW-0238">DNA-binding</keyword>
<dbReference type="SUPFAM" id="SSF46894">
    <property type="entry name" value="C-terminal effector domain of the bipartite response regulators"/>
    <property type="match status" value="1"/>
</dbReference>
<dbReference type="InterPro" id="IPR000792">
    <property type="entry name" value="Tscrpt_reg_LuxR_C"/>
</dbReference>
<dbReference type="SUPFAM" id="SSF75516">
    <property type="entry name" value="Pheromone-binding domain of LuxR-like quorum-sensing transcription factors"/>
    <property type="match status" value="1"/>
</dbReference>
<dbReference type="Proteomes" id="UP000510721">
    <property type="component" value="Chromosome"/>
</dbReference>
<organism evidence="4 5">
    <name type="scientific">Sinorhizobium mexicanum</name>
    <dbReference type="NCBI Taxonomy" id="375549"/>
    <lineage>
        <taxon>Bacteria</taxon>
        <taxon>Pseudomonadati</taxon>
        <taxon>Pseudomonadota</taxon>
        <taxon>Alphaproteobacteria</taxon>
        <taxon>Hyphomicrobiales</taxon>
        <taxon>Rhizobiaceae</taxon>
        <taxon>Sinorhizobium/Ensifer group</taxon>
        <taxon>Sinorhizobium</taxon>
    </lineage>
</organism>
<dbReference type="Gene3D" id="3.30.450.80">
    <property type="entry name" value="Transcription factor LuxR-like, autoinducer-binding domain"/>
    <property type="match status" value="1"/>
</dbReference>
<evidence type="ECO:0000256" key="2">
    <source>
        <dbReference type="ARBA" id="ARBA00023125"/>
    </source>
</evidence>
<dbReference type="PANTHER" id="PTHR44688">
    <property type="entry name" value="DNA-BINDING TRANSCRIPTIONAL ACTIVATOR DEVR_DOSR"/>
    <property type="match status" value="1"/>
</dbReference>
<dbReference type="SMART" id="SM00421">
    <property type="entry name" value="HTH_LUXR"/>
    <property type="match status" value="1"/>
</dbReference>
<reference evidence="4 5" key="1">
    <citation type="submission" date="2019-06" db="EMBL/GenBank/DDBJ databases">
        <title>Complete genome sequence of Ensifer mexicanus ITTG R7 isolated from nodules of Acacia angustissima (Mill.) Kuntze.</title>
        <authorList>
            <person name="Rincon-Rosales R."/>
            <person name="Rogel M.A."/>
            <person name="Guerrero G."/>
            <person name="Rincon-Molina C.I."/>
            <person name="Lopez-Lopez A."/>
            <person name="Martinez-Romero E."/>
        </authorList>
    </citation>
    <scope>NUCLEOTIDE SEQUENCE [LARGE SCALE GENOMIC DNA]</scope>
    <source>
        <strain evidence="4 5">ITTG R7</strain>
    </source>
</reference>
<evidence type="ECO:0000313" key="4">
    <source>
        <dbReference type="EMBL" id="QLL60674.1"/>
    </source>
</evidence>
<dbReference type="RefSeq" id="WP_180940243.1">
    <property type="nucleotide sequence ID" value="NZ_CP041238.1"/>
</dbReference>
<dbReference type="GO" id="GO:0003677">
    <property type="term" value="F:DNA binding"/>
    <property type="evidence" value="ECO:0007669"/>
    <property type="project" value="UniProtKB-KW"/>
</dbReference>
<dbReference type="GO" id="GO:0006355">
    <property type="term" value="P:regulation of DNA-templated transcription"/>
    <property type="evidence" value="ECO:0007669"/>
    <property type="project" value="InterPro"/>
</dbReference>
<keyword evidence="5" id="KW-1185">Reference proteome</keyword>
<dbReference type="PRINTS" id="PR00038">
    <property type="entry name" value="HTHLUXR"/>
</dbReference>
<proteinExistence type="predicted"/>
<dbReference type="PROSITE" id="PS50043">
    <property type="entry name" value="HTH_LUXR_2"/>
    <property type="match status" value="1"/>
</dbReference>
<evidence type="ECO:0000313" key="5">
    <source>
        <dbReference type="Proteomes" id="UP000510721"/>
    </source>
</evidence>
<sequence length="237" mass="26617">MAVLQENHRRYDLHEELEKALNRVDFFRIFHTLALRFGFGHFGILQLGNENDACMLSSRLVLHDLPSGLTEEYDKRHRFGDSFVYRALHVSNISSVWRAEDSTLGSGQGLLSQLGFELLLCVPVNAATTGARYAVLFLGDGEDIEQAEHYELCYSAASAFDYFYRATLANKAGMGLTPRETEILKWISHGKTASEIALIVSVSEHTVNSHTATILKKLDVVNRTQMVAKAIREQIIQ</sequence>
<dbReference type="InterPro" id="IPR036388">
    <property type="entry name" value="WH-like_DNA-bd_sf"/>
</dbReference>